<dbReference type="GO" id="GO:0015159">
    <property type="term" value="F:polysaccharide transmembrane transporter activity"/>
    <property type="evidence" value="ECO:0007669"/>
    <property type="project" value="InterPro"/>
</dbReference>
<evidence type="ECO:0000256" key="2">
    <source>
        <dbReference type="SAM" id="Phobius"/>
    </source>
</evidence>
<feature type="transmembrane region" description="Helical" evidence="2">
    <location>
        <begin position="21"/>
        <end position="39"/>
    </location>
</feature>
<keyword evidence="1" id="KW-0732">Signal</keyword>
<evidence type="ECO:0000256" key="1">
    <source>
        <dbReference type="ARBA" id="ARBA00022729"/>
    </source>
</evidence>
<dbReference type="PANTHER" id="PTHR33619:SF3">
    <property type="entry name" value="POLYSACCHARIDE EXPORT PROTEIN GFCE-RELATED"/>
    <property type="match status" value="1"/>
</dbReference>
<dbReference type="Pfam" id="PF02563">
    <property type="entry name" value="Poly_export"/>
    <property type="match status" value="1"/>
</dbReference>
<comment type="caution">
    <text evidence="5">The sequence shown here is derived from an EMBL/GenBank/DDBJ whole genome shotgun (WGS) entry which is preliminary data.</text>
</comment>
<dbReference type="RefSeq" id="WP_184496635.1">
    <property type="nucleotide sequence ID" value="NZ_JACIJO010000003.1"/>
</dbReference>
<dbReference type="EMBL" id="JACIJO010000003">
    <property type="protein sequence ID" value="MBB6327888.1"/>
    <property type="molecule type" value="Genomic_DNA"/>
</dbReference>
<dbReference type="PANTHER" id="PTHR33619">
    <property type="entry name" value="POLYSACCHARIDE EXPORT PROTEIN GFCE-RELATED"/>
    <property type="match status" value="1"/>
</dbReference>
<dbReference type="InterPro" id="IPR003715">
    <property type="entry name" value="Poly_export_N"/>
</dbReference>
<keyword evidence="2" id="KW-0812">Transmembrane</keyword>
<reference evidence="5 6" key="1">
    <citation type="submission" date="2020-08" db="EMBL/GenBank/DDBJ databases">
        <title>Genomic Encyclopedia of Type Strains, Phase IV (KMG-IV): sequencing the most valuable type-strain genomes for metagenomic binning, comparative biology and taxonomic classification.</title>
        <authorList>
            <person name="Goeker M."/>
        </authorList>
    </citation>
    <scope>NUCLEOTIDE SEQUENCE [LARGE SCALE GENOMIC DNA]</scope>
    <source>
        <strain evidence="5 6">DSM 102044</strain>
    </source>
</reference>
<accession>A0A841MZ15</accession>
<feature type="domain" description="Polysaccharide export protein N-terminal" evidence="3">
    <location>
        <begin position="64"/>
        <end position="158"/>
    </location>
</feature>
<feature type="domain" description="Soluble ligand binding" evidence="4">
    <location>
        <begin position="162"/>
        <end position="215"/>
    </location>
</feature>
<dbReference type="Proteomes" id="UP000588604">
    <property type="component" value="Unassembled WGS sequence"/>
</dbReference>
<evidence type="ECO:0000313" key="6">
    <source>
        <dbReference type="Proteomes" id="UP000588604"/>
    </source>
</evidence>
<sequence length="281" mass="31637">MEKTTTGKINMNGEKVYLSKMAGNQIFIVLFLAIISTACSNRNLIYMKNLEADEKYQTQMDADRVVRIQTGDLLKISLSSLQPEMNIMFNDSNNDLDFNTSVIGNINEKGFLVDENGEISIPVVGKLKLVGMTKLEAKDLIEEGIKEYIVDPVVSVQFANFKVTVLGEVKNPNTFYVPSEDLNIFEALGLAGDMTEYGIREDVRLIREVDGVRTVVNLDLSDKYFLSSPYYKLQQNDILYVQASKFKSVKASTNERNMTFLALGVSLLVPILFSWQYIFGN</sequence>
<dbReference type="Gene3D" id="3.10.560.10">
    <property type="entry name" value="Outer membrane lipoprotein wza domain like"/>
    <property type="match status" value="1"/>
</dbReference>
<dbReference type="Gene3D" id="3.30.1950.10">
    <property type="entry name" value="wza like domain"/>
    <property type="match status" value="1"/>
</dbReference>
<keyword evidence="2" id="KW-1133">Transmembrane helix</keyword>
<organism evidence="5 6">
    <name type="scientific">Algoriphagus iocasae</name>
    <dbReference type="NCBI Taxonomy" id="1836499"/>
    <lineage>
        <taxon>Bacteria</taxon>
        <taxon>Pseudomonadati</taxon>
        <taxon>Bacteroidota</taxon>
        <taxon>Cytophagia</taxon>
        <taxon>Cytophagales</taxon>
        <taxon>Cyclobacteriaceae</taxon>
        <taxon>Algoriphagus</taxon>
    </lineage>
</organism>
<evidence type="ECO:0000259" key="3">
    <source>
        <dbReference type="Pfam" id="PF02563"/>
    </source>
</evidence>
<dbReference type="InterPro" id="IPR049712">
    <property type="entry name" value="Poly_export"/>
</dbReference>
<keyword evidence="6" id="KW-1185">Reference proteome</keyword>
<gene>
    <name evidence="5" type="ORF">FHS59_003531</name>
</gene>
<evidence type="ECO:0000259" key="4">
    <source>
        <dbReference type="Pfam" id="PF10531"/>
    </source>
</evidence>
<keyword evidence="2" id="KW-0472">Membrane</keyword>
<dbReference type="Pfam" id="PF10531">
    <property type="entry name" value="SLBB"/>
    <property type="match status" value="1"/>
</dbReference>
<dbReference type="AlphaFoldDB" id="A0A841MZ15"/>
<name>A0A841MZ15_9BACT</name>
<evidence type="ECO:0000313" key="5">
    <source>
        <dbReference type="EMBL" id="MBB6327888.1"/>
    </source>
</evidence>
<feature type="transmembrane region" description="Helical" evidence="2">
    <location>
        <begin position="260"/>
        <end position="278"/>
    </location>
</feature>
<dbReference type="InterPro" id="IPR019554">
    <property type="entry name" value="Soluble_ligand-bd"/>
</dbReference>
<protein>
    <submittedName>
        <fullName evidence="5">Polysaccharide export outer membrane protein</fullName>
    </submittedName>
</protein>
<proteinExistence type="predicted"/>